<evidence type="ECO:0000256" key="11">
    <source>
        <dbReference type="ARBA" id="ARBA00022801"/>
    </source>
</evidence>
<dbReference type="PANTHER" id="PTHR10907:SF47">
    <property type="entry name" value="REGUCALCIN"/>
    <property type="match status" value="1"/>
</dbReference>
<evidence type="ECO:0000256" key="13">
    <source>
        <dbReference type="ARBA" id="ARBA00023172"/>
    </source>
</evidence>
<feature type="binding site" evidence="16">
    <location>
        <position position="423"/>
    </location>
    <ligand>
        <name>substrate</name>
    </ligand>
</feature>
<reference evidence="18 19" key="1">
    <citation type="journal article" date="2023" name="Insect Mol. Biol.">
        <title>Genome sequencing provides insights into the evolution of gene families encoding plant cell wall-degrading enzymes in longhorned beetles.</title>
        <authorList>
            <person name="Shin N.R."/>
            <person name="Okamura Y."/>
            <person name="Kirsch R."/>
            <person name="Pauchet Y."/>
        </authorList>
    </citation>
    <scope>NUCLEOTIDE SEQUENCE [LARGE SCALE GENOMIC DNA]</scope>
    <source>
        <strain evidence="18">EAD_L_NR</strain>
    </source>
</reference>
<evidence type="ECO:0000313" key="18">
    <source>
        <dbReference type="EMBL" id="KAJ8918799.1"/>
    </source>
</evidence>
<evidence type="ECO:0000256" key="4">
    <source>
        <dbReference type="ARBA" id="ARBA00001946"/>
    </source>
</evidence>
<keyword evidence="10 16" id="KW-0479">Metal-binding</keyword>
<dbReference type="InterPro" id="IPR011042">
    <property type="entry name" value="6-blade_b-propeller_TolB-like"/>
</dbReference>
<comment type="similarity">
    <text evidence="6">Belongs to the SMP-30/CGR1 family.</text>
</comment>
<evidence type="ECO:0000259" key="17">
    <source>
        <dbReference type="PROSITE" id="PS51898"/>
    </source>
</evidence>
<dbReference type="GO" id="GO:0005737">
    <property type="term" value="C:cytoplasm"/>
    <property type="evidence" value="ECO:0007669"/>
    <property type="project" value="UniProtKB-SubCell"/>
</dbReference>
<evidence type="ECO:0000256" key="1">
    <source>
        <dbReference type="ARBA" id="ARBA00001589"/>
    </source>
</evidence>
<dbReference type="SUPFAM" id="SSF63829">
    <property type="entry name" value="Calcium-dependent phosphotriesterase"/>
    <property type="match status" value="1"/>
</dbReference>
<feature type="binding site" evidence="16">
    <location>
        <position position="425"/>
    </location>
    <ligand>
        <name>substrate</name>
    </ligand>
</feature>
<evidence type="ECO:0000256" key="14">
    <source>
        <dbReference type="ARBA" id="ARBA00032464"/>
    </source>
</evidence>
<organism evidence="18 19">
    <name type="scientific">Exocentrus adspersus</name>
    <dbReference type="NCBI Taxonomy" id="1586481"/>
    <lineage>
        <taxon>Eukaryota</taxon>
        <taxon>Metazoa</taxon>
        <taxon>Ecdysozoa</taxon>
        <taxon>Arthropoda</taxon>
        <taxon>Hexapoda</taxon>
        <taxon>Insecta</taxon>
        <taxon>Pterygota</taxon>
        <taxon>Neoptera</taxon>
        <taxon>Endopterygota</taxon>
        <taxon>Coleoptera</taxon>
        <taxon>Polyphaga</taxon>
        <taxon>Cucujiformia</taxon>
        <taxon>Chrysomeloidea</taxon>
        <taxon>Cerambycidae</taxon>
        <taxon>Lamiinae</taxon>
        <taxon>Acanthocinini</taxon>
        <taxon>Exocentrus</taxon>
    </lineage>
</organism>
<dbReference type="EMBL" id="JANEYG010000022">
    <property type="protein sequence ID" value="KAJ8918799.1"/>
    <property type="molecule type" value="Genomic_DNA"/>
</dbReference>
<dbReference type="InterPro" id="IPR013762">
    <property type="entry name" value="Integrase-like_cat_sf"/>
</dbReference>
<dbReference type="CDD" id="cd00397">
    <property type="entry name" value="DNA_BRE_C"/>
    <property type="match status" value="1"/>
</dbReference>
<dbReference type="GO" id="GO:0003677">
    <property type="term" value="F:DNA binding"/>
    <property type="evidence" value="ECO:0007669"/>
    <property type="project" value="InterPro"/>
</dbReference>
<comment type="subcellular location">
    <subcellularLocation>
        <location evidence="5">Cytoplasm</location>
    </subcellularLocation>
</comment>
<gene>
    <name evidence="18" type="ORF">NQ315_011083</name>
</gene>
<evidence type="ECO:0000256" key="16">
    <source>
        <dbReference type="PIRSR" id="PIRSR605511-2"/>
    </source>
</evidence>
<evidence type="ECO:0000256" key="6">
    <source>
        <dbReference type="ARBA" id="ARBA00008853"/>
    </source>
</evidence>
<evidence type="ECO:0000256" key="2">
    <source>
        <dbReference type="ARBA" id="ARBA00001913"/>
    </source>
</evidence>
<dbReference type="PANTHER" id="PTHR10907">
    <property type="entry name" value="REGUCALCIN"/>
    <property type="match status" value="1"/>
</dbReference>
<dbReference type="GO" id="GO:0006310">
    <property type="term" value="P:DNA recombination"/>
    <property type="evidence" value="ECO:0007669"/>
    <property type="project" value="UniProtKB-KW"/>
</dbReference>
<evidence type="ECO:0000256" key="10">
    <source>
        <dbReference type="ARBA" id="ARBA00022723"/>
    </source>
</evidence>
<dbReference type="GO" id="GO:0005509">
    <property type="term" value="F:calcium ion binding"/>
    <property type="evidence" value="ECO:0007669"/>
    <property type="project" value="TreeGrafter"/>
</dbReference>
<dbReference type="Gene3D" id="2.120.10.30">
    <property type="entry name" value="TolB, C-terminal domain"/>
    <property type="match status" value="1"/>
</dbReference>
<dbReference type="FunFam" id="2.120.10.30:FF:000027">
    <property type="entry name" value="Regucalcin homologue"/>
    <property type="match status" value="1"/>
</dbReference>
<comment type="cofactor">
    <cofactor evidence="4">
        <name>Mg(2+)</name>
        <dbReference type="ChEBI" id="CHEBI:18420"/>
    </cofactor>
</comment>
<name>A0AAV8VX79_9CUCU</name>
<protein>
    <recommendedName>
        <fullName evidence="8">Regucalcin</fullName>
        <ecNumber evidence="7">3.1.1.17</ecNumber>
    </recommendedName>
    <alternativeName>
        <fullName evidence="14">Gluconolactonase</fullName>
    </alternativeName>
</protein>
<feature type="binding site" evidence="16">
    <location>
        <position position="530"/>
    </location>
    <ligand>
        <name>a divalent metal cation</name>
        <dbReference type="ChEBI" id="CHEBI:60240"/>
    </ligand>
</feature>
<dbReference type="GO" id="GO:0019853">
    <property type="term" value="P:L-ascorbic acid biosynthetic process"/>
    <property type="evidence" value="ECO:0007669"/>
    <property type="project" value="TreeGrafter"/>
</dbReference>
<keyword evidence="9" id="KW-0963">Cytoplasm</keyword>
<dbReference type="Proteomes" id="UP001159042">
    <property type="component" value="Unassembled WGS sequence"/>
</dbReference>
<comment type="cofactor">
    <cofactor evidence="2">
        <name>Ca(2+)</name>
        <dbReference type="ChEBI" id="CHEBI:29108"/>
    </cofactor>
</comment>
<dbReference type="EC" id="3.1.1.17" evidence="7"/>
<comment type="cofactor">
    <cofactor evidence="16">
        <name>Zn(2+)</name>
        <dbReference type="ChEBI" id="CHEBI:29105"/>
    </cofactor>
    <text evidence="16">Binds 1 divalent metal cation per subunit.</text>
</comment>
<dbReference type="InterPro" id="IPR013658">
    <property type="entry name" value="SGL"/>
</dbReference>
<feature type="active site" description="Proton donor/acceptor" evidence="15">
    <location>
        <position position="530"/>
    </location>
</feature>
<comment type="catalytic activity">
    <reaction evidence="1">
        <text>D-glucono-1,5-lactone + H2O = D-gluconate + H(+)</text>
        <dbReference type="Rhea" id="RHEA:10440"/>
        <dbReference type="ChEBI" id="CHEBI:15377"/>
        <dbReference type="ChEBI" id="CHEBI:15378"/>
        <dbReference type="ChEBI" id="CHEBI:16217"/>
        <dbReference type="ChEBI" id="CHEBI:18391"/>
        <dbReference type="EC" id="3.1.1.17"/>
    </reaction>
</comment>
<proteinExistence type="inferred from homology"/>
<feature type="binding site" evidence="16">
    <location>
        <position position="443"/>
    </location>
    <ligand>
        <name>substrate</name>
    </ligand>
</feature>
<dbReference type="InterPro" id="IPR005511">
    <property type="entry name" value="SMP-30"/>
</dbReference>
<dbReference type="PRINTS" id="PR01790">
    <property type="entry name" value="SMP30FAMILY"/>
</dbReference>
<keyword evidence="11" id="KW-0378">Hydrolase</keyword>
<keyword evidence="16" id="KW-0862">Zinc</keyword>
<sequence>MDWSCALFCETMDSDSDNEETGMPPEALEADKINSLNLVPEKSKKKYELAYKSFMNWRNENGASSFSENLLLTYFGKLAERYKSSSLWTTYSMLRSMLNIHHNENIEKYSKLRAFLKSKSEGYHAKKAKIFTPSQINAFIDEAPDYTYLATKVALIMGIMGACRSNELYLMKMKDIQDITSGLLVSVPNTKTKIIRKFTVTGKFYEICKKYIAIRSNITAPLFFLNYHNGKCTHQRIGINKFSSMGKQIATYLNLSNPQLYSGHSFRRTSATLLVNEGGDITALKRRGGWRPRTVAEEYIDEPIQNKLDPPNKIVGTDFNLPALHQITDPIDHAECPVWDPRTGLLYFVDIHSGKIFSYDYTTKDIHSIKLNGEVAPVLPSKDPNKLIVGLNMSVTEVEWDGKDGNPSQKILTSIKTDQPGSRMNDGKVDEKGRVWIGSMGEETEDGILTPNSGALFKITKETVELPTPLIAPVNVSNGQAWNRANTKFYYIDSPTREIVEYDFDNEKGEISSRRVVFSLETHHLAGVPDGMTIDKDDNLWIALYGGGSVIKVNPSTGQLLQRIAIPAEAVTSATWGGPNLDILFVTTSRYSLTESQRLKQPAAGSVFAVTNLYTNGLPIFYADIV</sequence>
<comment type="caution">
    <text evidence="18">The sequence shown here is derived from an EMBL/GenBank/DDBJ whole genome shotgun (WGS) entry which is preliminary data.</text>
</comment>
<evidence type="ECO:0000256" key="7">
    <source>
        <dbReference type="ARBA" id="ARBA00013227"/>
    </source>
</evidence>
<evidence type="ECO:0000256" key="5">
    <source>
        <dbReference type="ARBA" id="ARBA00004496"/>
    </source>
</evidence>
<dbReference type="Gene3D" id="1.10.443.10">
    <property type="entry name" value="Intergrase catalytic core"/>
    <property type="match status" value="1"/>
</dbReference>
<keyword evidence="19" id="KW-1185">Reference proteome</keyword>
<dbReference type="SUPFAM" id="SSF56349">
    <property type="entry name" value="DNA breaking-rejoining enzymes"/>
    <property type="match status" value="1"/>
</dbReference>
<dbReference type="GO" id="GO:0015074">
    <property type="term" value="P:DNA integration"/>
    <property type="evidence" value="ECO:0007669"/>
    <property type="project" value="InterPro"/>
</dbReference>
<feature type="domain" description="Tyr recombinase" evidence="17">
    <location>
        <begin position="126"/>
        <end position="312"/>
    </location>
</feature>
<dbReference type="AlphaFoldDB" id="A0AAV8VX79"/>
<keyword evidence="13" id="KW-0233">DNA recombination</keyword>
<dbReference type="Pfam" id="PF08450">
    <property type="entry name" value="SGL"/>
    <property type="match status" value="1"/>
</dbReference>
<evidence type="ECO:0000256" key="3">
    <source>
        <dbReference type="ARBA" id="ARBA00001936"/>
    </source>
</evidence>
<evidence type="ECO:0000256" key="9">
    <source>
        <dbReference type="ARBA" id="ARBA00022490"/>
    </source>
</evidence>
<keyword evidence="12" id="KW-0106">Calcium</keyword>
<evidence type="ECO:0000256" key="8">
    <source>
        <dbReference type="ARBA" id="ARBA00016808"/>
    </source>
</evidence>
<evidence type="ECO:0000313" key="19">
    <source>
        <dbReference type="Proteomes" id="UP001159042"/>
    </source>
</evidence>
<feature type="binding site" evidence="16">
    <location>
        <position position="335"/>
    </location>
    <ligand>
        <name>a divalent metal cation</name>
        <dbReference type="ChEBI" id="CHEBI:60240"/>
    </ligand>
</feature>
<dbReference type="Pfam" id="PF00589">
    <property type="entry name" value="Phage_integrase"/>
    <property type="match status" value="1"/>
</dbReference>
<evidence type="ECO:0000256" key="15">
    <source>
        <dbReference type="PIRSR" id="PIRSR605511-1"/>
    </source>
</evidence>
<comment type="cofactor">
    <cofactor evidence="3">
        <name>Mn(2+)</name>
        <dbReference type="ChEBI" id="CHEBI:29035"/>
    </cofactor>
</comment>
<dbReference type="InterPro" id="IPR011010">
    <property type="entry name" value="DNA_brk_join_enz"/>
</dbReference>
<dbReference type="PROSITE" id="PS51898">
    <property type="entry name" value="TYR_RECOMBINASE"/>
    <property type="match status" value="1"/>
</dbReference>
<dbReference type="InterPro" id="IPR002104">
    <property type="entry name" value="Integrase_catalytic"/>
</dbReference>
<accession>A0AAV8VX79</accession>
<evidence type="ECO:0000256" key="12">
    <source>
        <dbReference type="ARBA" id="ARBA00022837"/>
    </source>
</evidence>
<feature type="binding site" evidence="16">
    <location>
        <position position="478"/>
    </location>
    <ligand>
        <name>a divalent metal cation</name>
        <dbReference type="ChEBI" id="CHEBI:60240"/>
    </ligand>
</feature>
<dbReference type="GO" id="GO:0004341">
    <property type="term" value="F:gluconolactonase activity"/>
    <property type="evidence" value="ECO:0007669"/>
    <property type="project" value="UniProtKB-EC"/>
</dbReference>